<comment type="pathway">
    <text evidence="1">Porphyrin-containing compound metabolism; siroheme biosynthesis; sirohydrochlorin from precorrin-2: step 1/1.</text>
</comment>
<dbReference type="Proteomes" id="UP000063234">
    <property type="component" value="Chromosome"/>
</dbReference>
<comment type="catalytic activity">
    <reaction evidence="6">
        <text>precorrin-2 + NAD(+) = sirohydrochlorin + NADH + 2 H(+)</text>
        <dbReference type="Rhea" id="RHEA:15613"/>
        <dbReference type="ChEBI" id="CHEBI:15378"/>
        <dbReference type="ChEBI" id="CHEBI:57540"/>
        <dbReference type="ChEBI" id="CHEBI:57945"/>
        <dbReference type="ChEBI" id="CHEBI:58351"/>
        <dbReference type="ChEBI" id="CHEBI:58827"/>
        <dbReference type="EC" id="1.3.1.76"/>
    </reaction>
</comment>
<dbReference type="InterPro" id="IPR028161">
    <property type="entry name" value="Met8-like"/>
</dbReference>
<evidence type="ECO:0000256" key="3">
    <source>
        <dbReference type="ARBA" id="ARBA00023002"/>
    </source>
</evidence>
<dbReference type="Gene3D" id="3.40.50.720">
    <property type="entry name" value="NAD(P)-binding Rossmann-like Domain"/>
    <property type="match status" value="1"/>
</dbReference>
<accession>A0A0S3QVF1</accession>
<evidence type="ECO:0000256" key="1">
    <source>
        <dbReference type="ARBA" id="ARBA00005010"/>
    </source>
</evidence>
<dbReference type="OrthoDB" id="9773765at2"/>
<protein>
    <recommendedName>
        <fullName evidence="2">precorrin-2 dehydrogenase</fullName>
        <ecNumber evidence="2">1.3.1.76</ecNumber>
    </recommendedName>
</protein>
<dbReference type="InterPro" id="IPR036291">
    <property type="entry name" value="NAD(P)-bd_dom_sf"/>
</dbReference>
<organism evidence="7 8">
    <name type="scientific">Thermosulfidibacter takaii (strain DSM 17441 / JCM 13301 / NBRC 103674 / ABI70S6)</name>
    <dbReference type="NCBI Taxonomy" id="1298851"/>
    <lineage>
        <taxon>Bacteria</taxon>
        <taxon>Pseudomonadati</taxon>
        <taxon>Thermosulfidibacterota</taxon>
        <taxon>Thermosulfidibacteria</taxon>
        <taxon>Thermosulfidibacterales</taxon>
        <taxon>Thermosulfidibacteraceae</taxon>
    </lineage>
</organism>
<dbReference type="SUPFAM" id="SSF75615">
    <property type="entry name" value="Siroheme synthase middle domains-like"/>
    <property type="match status" value="1"/>
</dbReference>
<keyword evidence="5" id="KW-0627">Porphyrin biosynthesis</keyword>
<evidence type="ECO:0000256" key="5">
    <source>
        <dbReference type="ARBA" id="ARBA00023244"/>
    </source>
</evidence>
<keyword evidence="8" id="KW-1185">Reference proteome</keyword>
<evidence type="ECO:0000256" key="4">
    <source>
        <dbReference type="ARBA" id="ARBA00023027"/>
    </source>
</evidence>
<evidence type="ECO:0000256" key="6">
    <source>
        <dbReference type="ARBA" id="ARBA00047561"/>
    </source>
</evidence>
<dbReference type="GO" id="GO:0004325">
    <property type="term" value="F:ferrochelatase activity"/>
    <property type="evidence" value="ECO:0007669"/>
    <property type="project" value="InterPro"/>
</dbReference>
<dbReference type="SUPFAM" id="SSF51735">
    <property type="entry name" value="NAD(P)-binding Rossmann-fold domains"/>
    <property type="match status" value="1"/>
</dbReference>
<dbReference type="Gene3D" id="3.30.160.110">
    <property type="entry name" value="Siroheme synthase, domain 2"/>
    <property type="match status" value="1"/>
</dbReference>
<evidence type="ECO:0000313" key="7">
    <source>
        <dbReference type="EMBL" id="BAT72313.1"/>
    </source>
</evidence>
<dbReference type="PANTHER" id="PTHR35330">
    <property type="entry name" value="SIROHEME BIOSYNTHESIS PROTEIN MET8"/>
    <property type="match status" value="1"/>
</dbReference>
<proteinExistence type="predicted"/>
<gene>
    <name evidence="7" type="primary">mET8</name>
    <name evidence="7" type="ORF">TST_1527</name>
</gene>
<name>A0A0S3QVF1_THET7</name>
<dbReference type="GO" id="GO:0043115">
    <property type="term" value="F:precorrin-2 dehydrogenase activity"/>
    <property type="evidence" value="ECO:0007669"/>
    <property type="project" value="UniProtKB-EC"/>
</dbReference>
<dbReference type="KEGG" id="ttk:TST_1527"/>
<dbReference type="EMBL" id="AP013035">
    <property type="protein sequence ID" value="BAT72313.1"/>
    <property type="molecule type" value="Genomic_DNA"/>
</dbReference>
<evidence type="ECO:0000256" key="2">
    <source>
        <dbReference type="ARBA" id="ARBA00012400"/>
    </source>
</evidence>
<dbReference type="STRING" id="1298851.TST_1527"/>
<reference evidence="8" key="1">
    <citation type="journal article" date="2018" name="Science">
        <title>A primordial and reversible TCA cycle in a facultatively chemolithoautotrophic thermophile.</title>
        <authorList>
            <person name="Nunoura T."/>
            <person name="Chikaraishi Y."/>
            <person name="Izaki R."/>
            <person name="Suwa T."/>
            <person name="Sato T."/>
            <person name="Harada T."/>
            <person name="Mori K."/>
            <person name="Kato Y."/>
            <person name="Miyazaki M."/>
            <person name="Shimamura S."/>
            <person name="Yanagawa K."/>
            <person name="Shuto A."/>
            <person name="Ohkouchi N."/>
            <person name="Fujita N."/>
            <person name="Takaki Y."/>
            <person name="Atomi H."/>
            <person name="Takai K."/>
        </authorList>
    </citation>
    <scope>NUCLEOTIDE SEQUENCE [LARGE SCALE GENOMIC DNA]</scope>
    <source>
        <strain evidence="8">DSM 17441 / JCM 13301 / NBRC 103674 / ABI70S6</strain>
    </source>
</reference>
<dbReference type="EC" id="1.3.1.76" evidence="2"/>
<evidence type="ECO:0000313" key="8">
    <source>
        <dbReference type="Proteomes" id="UP000063234"/>
    </source>
</evidence>
<dbReference type="GO" id="GO:0019354">
    <property type="term" value="P:siroheme biosynthetic process"/>
    <property type="evidence" value="ECO:0007669"/>
    <property type="project" value="UniProtKB-UniPathway"/>
</dbReference>
<sequence length="151" mass="17097">MKFYVPLHFDLTDKKLLFVGGGEVNERRILALLDSKAQIVLVSLEATEKLKKLAREGKITWIKRAYKPGDVKGMDFVFVAIPEGYEQVVDEAKEEGVWVECASKHTLGDFIYPAVIRKEDVVISLSTSGRSPKKARLLKSIIEKAINEYER</sequence>
<keyword evidence="4" id="KW-0520">NAD</keyword>
<dbReference type="PANTHER" id="PTHR35330:SF1">
    <property type="entry name" value="SIROHEME BIOSYNTHESIS PROTEIN MET8"/>
    <property type="match status" value="1"/>
</dbReference>
<dbReference type="NCBIfam" id="TIGR01470">
    <property type="entry name" value="cysG_Nterm"/>
    <property type="match status" value="1"/>
</dbReference>
<dbReference type="InterPro" id="IPR006367">
    <property type="entry name" value="Sirohaem_synthase_N"/>
</dbReference>
<dbReference type="AlphaFoldDB" id="A0A0S3QVF1"/>
<keyword evidence="3 7" id="KW-0560">Oxidoreductase</keyword>
<keyword evidence="7" id="KW-0456">Lyase</keyword>
<dbReference type="Pfam" id="PF13241">
    <property type="entry name" value="NAD_binding_7"/>
    <property type="match status" value="1"/>
</dbReference>
<dbReference type="UniPathway" id="UPA00262">
    <property type="reaction ID" value="UER00222"/>
</dbReference>
<dbReference type="RefSeq" id="WP_068550372.1">
    <property type="nucleotide sequence ID" value="NZ_AP013035.1"/>
</dbReference>